<dbReference type="Gene3D" id="3.90.1010.10">
    <property type="match status" value="1"/>
</dbReference>
<dbReference type="OrthoDB" id="7857113at2"/>
<dbReference type="AlphaFoldDB" id="A0A316GRQ1"/>
<dbReference type="CDD" id="cd06664">
    <property type="entry name" value="IscU_like"/>
    <property type="match status" value="1"/>
</dbReference>
<accession>A0A316GRQ1</accession>
<gene>
    <name evidence="1" type="ORF">C7455_101764</name>
</gene>
<dbReference type="Proteomes" id="UP000245708">
    <property type="component" value="Unassembled WGS sequence"/>
</dbReference>
<sequence>MSGDTDLIKLYSQRILALAADIPHAGRLKDPQVSLRKRAPLCGSTVTVDLDMADGRIARFGQDVKACALGQAAAALMGADILGRTKPEVEAARDALRAMLRDSGPAPGAPFHGYDVLEPARDYRNRHASILLSLEATAEAMAEAERATACA</sequence>
<dbReference type="EMBL" id="QGGW01000001">
    <property type="protein sequence ID" value="PWK62732.1"/>
    <property type="molecule type" value="Genomic_DNA"/>
</dbReference>
<name>A0A316GRQ1_9RHOB</name>
<dbReference type="InterPro" id="IPR002871">
    <property type="entry name" value="NIF_FeS_clus_asmbl_NifU_N"/>
</dbReference>
<comment type="caution">
    <text evidence="1">The sequence shown here is derived from an EMBL/GenBank/DDBJ whole genome shotgun (WGS) entry which is preliminary data.</text>
</comment>
<dbReference type="GO" id="GO:0005506">
    <property type="term" value="F:iron ion binding"/>
    <property type="evidence" value="ECO:0007669"/>
    <property type="project" value="InterPro"/>
</dbReference>
<evidence type="ECO:0000313" key="2">
    <source>
        <dbReference type="Proteomes" id="UP000245708"/>
    </source>
</evidence>
<organism evidence="1 2">
    <name type="scientific">Roseicyclus mahoneyensis</name>
    <dbReference type="NCBI Taxonomy" id="164332"/>
    <lineage>
        <taxon>Bacteria</taxon>
        <taxon>Pseudomonadati</taxon>
        <taxon>Pseudomonadota</taxon>
        <taxon>Alphaproteobacteria</taxon>
        <taxon>Rhodobacterales</taxon>
        <taxon>Roseobacteraceae</taxon>
        <taxon>Roseicyclus</taxon>
    </lineage>
</organism>
<proteinExistence type="predicted"/>
<evidence type="ECO:0000313" key="1">
    <source>
        <dbReference type="EMBL" id="PWK62732.1"/>
    </source>
</evidence>
<reference evidence="1 2" key="1">
    <citation type="submission" date="2018-05" db="EMBL/GenBank/DDBJ databases">
        <title>Genomic Encyclopedia of Type Strains, Phase IV (KMG-IV): sequencing the most valuable type-strain genomes for metagenomic binning, comparative biology and taxonomic classification.</title>
        <authorList>
            <person name="Goeker M."/>
        </authorList>
    </citation>
    <scope>NUCLEOTIDE SEQUENCE [LARGE SCALE GENOMIC DNA]</scope>
    <source>
        <strain evidence="1 2">DSM 16097</strain>
    </source>
</reference>
<dbReference type="GO" id="GO:0016226">
    <property type="term" value="P:iron-sulfur cluster assembly"/>
    <property type="evidence" value="ECO:0007669"/>
    <property type="project" value="InterPro"/>
</dbReference>
<dbReference type="SUPFAM" id="SSF82649">
    <property type="entry name" value="SufE/NifU"/>
    <property type="match status" value="1"/>
</dbReference>
<dbReference type="GO" id="GO:0051536">
    <property type="term" value="F:iron-sulfur cluster binding"/>
    <property type="evidence" value="ECO:0007669"/>
    <property type="project" value="InterPro"/>
</dbReference>
<protein>
    <submittedName>
        <fullName evidence="1">Modular FeS cluster scaffolding protein NifU</fullName>
    </submittedName>
</protein>
<keyword evidence="2" id="KW-1185">Reference proteome</keyword>
<dbReference type="RefSeq" id="WP_109665566.1">
    <property type="nucleotide sequence ID" value="NZ_QGGW01000001.1"/>
</dbReference>